<dbReference type="Pfam" id="PF13620">
    <property type="entry name" value="CarboxypepD_reg"/>
    <property type="match status" value="1"/>
</dbReference>
<evidence type="ECO:0000256" key="1">
    <source>
        <dbReference type="SAM" id="SignalP"/>
    </source>
</evidence>
<name>A0A5C7VSX6_AQUAC</name>
<feature type="signal peptide" evidence="1">
    <location>
        <begin position="1"/>
        <end position="25"/>
    </location>
</feature>
<keyword evidence="1" id="KW-0732">Signal</keyword>
<reference evidence="2 3" key="1">
    <citation type="submission" date="2018-09" db="EMBL/GenBank/DDBJ databases">
        <title>Metagenome Assembled Genomes from an Advanced Water Purification Facility.</title>
        <authorList>
            <person name="Stamps B.W."/>
            <person name="Spear J.R."/>
        </authorList>
    </citation>
    <scope>NUCLEOTIDE SEQUENCE [LARGE SCALE GENOMIC DNA]</scope>
    <source>
        <strain evidence="2">Bin_52_1</strain>
    </source>
</reference>
<dbReference type="InterPro" id="IPR008969">
    <property type="entry name" value="CarboxyPept-like_regulatory"/>
</dbReference>
<dbReference type="Gene3D" id="2.60.40.1120">
    <property type="entry name" value="Carboxypeptidase-like, regulatory domain"/>
    <property type="match status" value="2"/>
</dbReference>
<dbReference type="Proteomes" id="UP000321110">
    <property type="component" value="Unassembled WGS sequence"/>
</dbReference>
<evidence type="ECO:0000313" key="3">
    <source>
        <dbReference type="Proteomes" id="UP000321110"/>
    </source>
</evidence>
<evidence type="ECO:0008006" key="4">
    <source>
        <dbReference type="Google" id="ProtNLM"/>
    </source>
</evidence>
<organism evidence="2 3">
    <name type="scientific">Aquipseudomonas alcaligenes</name>
    <name type="common">Pseudomonas alcaligenes</name>
    <dbReference type="NCBI Taxonomy" id="43263"/>
    <lineage>
        <taxon>Bacteria</taxon>
        <taxon>Pseudomonadati</taxon>
        <taxon>Pseudomonadota</taxon>
        <taxon>Gammaproteobacteria</taxon>
        <taxon>Pseudomonadales</taxon>
        <taxon>Pseudomonadaceae</taxon>
        <taxon>Aquipseudomonas</taxon>
    </lineage>
</organism>
<dbReference type="AlphaFoldDB" id="A0A5C7VSX6"/>
<protein>
    <recommendedName>
        <fullName evidence="4">Carboxypeptidase regulatory-like domain-containing protein</fullName>
    </recommendedName>
</protein>
<gene>
    <name evidence="2" type="ORF">E6Q69_17715</name>
</gene>
<proteinExistence type="predicted"/>
<evidence type="ECO:0000313" key="2">
    <source>
        <dbReference type="EMBL" id="TXI27623.1"/>
    </source>
</evidence>
<comment type="caution">
    <text evidence="2">The sequence shown here is derived from an EMBL/GenBank/DDBJ whole genome shotgun (WGS) entry which is preliminary data.</text>
</comment>
<accession>A0A5C7VSX6</accession>
<feature type="chain" id="PRO_5023048797" description="Carboxypeptidase regulatory-like domain-containing protein" evidence="1">
    <location>
        <begin position="26"/>
        <end position="569"/>
    </location>
</feature>
<dbReference type="SUPFAM" id="SSF49464">
    <property type="entry name" value="Carboxypeptidase regulatory domain-like"/>
    <property type="match status" value="3"/>
</dbReference>
<dbReference type="EMBL" id="SSFO01000300">
    <property type="protein sequence ID" value="TXI27623.1"/>
    <property type="molecule type" value="Genomic_DNA"/>
</dbReference>
<sequence length="569" mass="58923">MIKQWCRCLLVVLGTAGLFSSPAQATLPLQGKSSISGQVLDVDGRPLEGVTVQVREGIILKRGQKAITSPGGLFTLKGIVPAQRIFLSFEKEGYTPTQSTVSLVQKVPTGRWLPRYEYKLLRETTVSKTLLKRGASQSLDPALGGTLAEAGFKVSFSPDSLTAEGGQPVQVVITPVDVSTAAIQGAPGEFAARTADGRLETLESFSMADFSLYQGTNKVNLKPGATAEIELLLPQNTRLQEGDVTPMWYFDTASGLWQEEGSGRVAASSSLPDRLAVFANVAHFSWWNSDQVIDVAEVRGRVVDQVGNPLAGVNVSGNGVDYAGYSYPVRTDAAGYYCQKVKAGSLSSLQASHIIQGINLVSVPQQVQAGAAGSQCANGSAAAVADLVLPIGLACVSGTVVDGAGQPVPGVTVFASSGSYAQSDAQGAFRVTVAENAQAVIYAAGYPAASVMAPAAGAPCATVTLQPGGSGSGPACVSGFIYQCDLSSRIENAQMYARDVANDTPLGVSAPSDVNGNYCIDNLPAGLQVKVGPVNSSIDEHVEISTGAGGGTCASNTCNAVPPMNIWCY</sequence>